<comment type="caution">
    <text evidence="1">The sequence shown here is derived from an EMBL/GenBank/DDBJ whole genome shotgun (WGS) entry which is preliminary data.</text>
</comment>
<gene>
    <name evidence="1" type="primary">Acey_s0604.g560</name>
    <name evidence="1" type="ORF">Y032_0604g560</name>
</gene>
<evidence type="ECO:0000313" key="1">
    <source>
        <dbReference type="EMBL" id="EYC40629.1"/>
    </source>
</evidence>
<proteinExistence type="predicted"/>
<protein>
    <submittedName>
        <fullName evidence="1">Uncharacterized protein</fullName>
    </submittedName>
</protein>
<evidence type="ECO:0000313" key="2">
    <source>
        <dbReference type="Proteomes" id="UP000024635"/>
    </source>
</evidence>
<sequence length="69" mass="7928">MGVAYRSMFGRFHPPFRSHFLGTGEPGRQTASSPRLLASFHLLSSFCFIFCWKVSRIIHIFEVPVLSLR</sequence>
<dbReference type="EMBL" id="JARK01000204">
    <property type="protein sequence ID" value="EYC40629.1"/>
    <property type="molecule type" value="Genomic_DNA"/>
</dbReference>
<accession>A0A016WLE8</accession>
<name>A0A016WLE8_9BILA</name>
<dbReference type="Proteomes" id="UP000024635">
    <property type="component" value="Unassembled WGS sequence"/>
</dbReference>
<reference evidence="2" key="1">
    <citation type="journal article" date="2015" name="Nat. Genet.">
        <title>The genome and transcriptome of the zoonotic hookworm Ancylostoma ceylanicum identify infection-specific gene families.</title>
        <authorList>
            <person name="Schwarz E.M."/>
            <person name="Hu Y."/>
            <person name="Antoshechkin I."/>
            <person name="Miller M.M."/>
            <person name="Sternberg P.W."/>
            <person name="Aroian R.V."/>
        </authorList>
    </citation>
    <scope>NUCLEOTIDE SEQUENCE</scope>
    <source>
        <strain evidence="2">HY135</strain>
    </source>
</reference>
<dbReference type="AlphaFoldDB" id="A0A016WLE8"/>
<keyword evidence="2" id="KW-1185">Reference proteome</keyword>
<organism evidence="1 2">
    <name type="scientific">Ancylostoma ceylanicum</name>
    <dbReference type="NCBI Taxonomy" id="53326"/>
    <lineage>
        <taxon>Eukaryota</taxon>
        <taxon>Metazoa</taxon>
        <taxon>Ecdysozoa</taxon>
        <taxon>Nematoda</taxon>
        <taxon>Chromadorea</taxon>
        <taxon>Rhabditida</taxon>
        <taxon>Rhabditina</taxon>
        <taxon>Rhabditomorpha</taxon>
        <taxon>Strongyloidea</taxon>
        <taxon>Ancylostomatidae</taxon>
        <taxon>Ancylostomatinae</taxon>
        <taxon>Ancylostoma</taxon>
    </lineage>
</organism>